<protein>
    <recommendedName>
        <fullName evidence="4">SRPBCC family protein</fullName>
    </recommendedName>
</protein>
<reference evidence="3" key="1">
    <citation type="journal article" date="2019" name="Int. J. Syst. Evol. Microbiol.">
        <title>Halobacteriovorax valvorus sp. nov., a novel prokaryotic predator isolated from coastal seawater of China.</title>
        <authorList>
            <person name="Chen M.-X."/>
        </authorList>
    </citation>
    <scope>NUCLEOTIDE SEQUENCE [LARGE SCALE GENOMIC DNA]</scope>
    <source>
        <strain evidence="3">BL9</strain>
    </source>
</reference>
<dbReference type="RefSeq" id="WP_115363240.1">
    <property type="nucleotide sequence ID" value="NZ_QDKL01000003.1"/>
</dbReference>
<proteinExistence type="predicted"/>
<dbReference type="InterPro" id="IPR023393">
    <property type="entry name" value="START-like_dom_sf"/>
</dbReference>
<accession>A0ABY0IE87</accession>
<comment type="caution">
    <text evidence="2">The sequence shown here is derived from an EMBL/GenBank/DDBJ whole genome shotgun (WGS) entry which is preliminary data.</text>
</comment>
<sequence length="151" mass="17885">MKSLVINTTLKASVDEILSNFNAKTMQEATPPFINLEVTRFDGVEYANQTHMITSILGHYQSWIIEVMQTKRTDKGIIIRTEATECPFPFNLWIHTYHIRMLENGMTKITDNIKYKTENFLFDLLIYPIVYFIMYYRKPILMDKYNKEVNI</sequence>
<evidence type="ECO:0000313" key="2">
    <source>
        <dbReference type="EMBL" id="RZF20937.1"/>
    </source>
</evidence>
<keyword evidence="1" id="KW-1133">Transmembrane helix</keyword>
<evidence type="ECO:0000313" key="3">
    <source>
        <dbReference type="Proteomes" id="UP000443582"/>
    </source>
</evidence>
<evidence type="ECO:0008006" key="4">
    <source>
        <dbReference type="Google" id="ProtNLM"/>
    </source>
</evidence>
<keyword evidence="1" id="KW-0812">Transmembrane</keyword>
<dbReference type="Proteomes" id="UP000443582">
    <property type="component" value="Unassembled WGS sequence"/>
</dbReference>
<gene>
    <name evidence="2" type="ORF">DAY19_13205</name>
</gene>
<name>A0ABY0IE87_9BACT</name>
<keyword evidence="3" id="KW-1185">Reference proteome</keyword>
<organism evidence="2 3">
    <name type="scientific">Halobacteriovorax vibrionivorans</name>
    <dbReference type="NCBI Taxonomy" id="2152716"/>
    <lineage>
        <taxon>Bacteria</taxon>
        <taxon>Pseudomonadati</taxon>
        <taxon>Bdellovibrionota</taxon>
        <taxon>Bacteriovoracia</taxon>
        <taxon>Bacteriovoracales</taxon>
        <taxon>Halobacteriovoraceae</taxon>
        <taxon>Halobacteriovorax</taxon>
    </lineage>
</organism>
<dbReference type="Gene3D" id="3.30.530.20">
    <property type="match status" value="1"/>
</dbReference>
<feature type="transmembrane region" description="Helical" evidence="1">
    <location>
        <begin position="120"/>
        <end position="137"/>
    </location>
</feature>
<dbReference type="EMBL" id="QDKL01000003">
    <property type="protein sequence ID" value="RZF20937.1"/>
    <property type="molecule type" value="Genomic_DNA"/>
</dbReference>
<keyword evidence="1" id="KW-0472">Membrane</keyword>
<evidence type="ECO:0000256" key="1">
    <source>
        <dbReference type="SAM" id="Phobius"/>
    </source>
</evidence>